<evidence type="ECO:0000256" key="1">
    <source>
        <dbReference type="SAM" id="MobiDB-lite"/>
    </source>
</evidence>
<feature type="compositionally biased region" description="Acidic residues" evidence="1">
    <location>
        <begin position="941"/>
        <end position="953"/>
    </location>
</feature>
<protein>
    <submittedName>
        <fullName evidence="2">Uncharacterized protein</fullName>
    </submittedName>
</protein>
<comment type="caution">
    <text evidence="2">The sequence shown here is derived from an EMBL/GenBank/DDBJ whole genome shotgun (WGS) entry which is preliminary data.</text>
</comment>
<feature type="region of interest" description="Disordered" evidence="1">
    <location>
        <begin position="131"/>
        <end position="158"/>
    </location>
</feature>
<name>A0ABR4J1H4_9EURO</name>
<sequence>MPLPKNNRILFERRRKEHNIVFKDALPPSSRPINHANVFEAIDQIKRVSYQSYGNADNGRDAHNTTPWRVEAKIHARRLAGKAHDCVARNESTWRLACEPLVFSRLSSEVACKNCRKRVWRSEVEAALDSEDGPAKKLKARQQNRDRCRCPRNTRPEDEDERVGLNRIFIDRAHDLVEHPPCLAQRLPQEQRPDRIYGLRQTRNFENLLLADLPNGEYLEDKLERPPHTGLGEPMLFPFLVVEAKAGNAADDWLSICLQTAFPIYTYLNNQQGLRLATGHRSRWTSGPLVWFFMSRGEDWRLYLAYQSPLDPGASSHYAAHTTNIVQAWAGSITNRDDAIQLFLIVDYLADWARDIYRPAALTELKILSSPDAEIATTFTDTDIFSTRDITINLSSGSHWNAADDANAAFRSLDTRYGAVRHIGPIESGFLSILITADNVQTFLLSMNRSIRVFFVRKLLNVLHSANAEPDVLSIDTINAIEEAWSGCSRLGTLFNLKDTKFFTVHLVTYYLSPFWSQVREFCMISVAEDALDTLITESQLRVGHGKAKRPSYNKDKNGHAHSGIIDRVALLKNAPARHNLLACITRCAGYMDSSVELSSGRAWFKASEPLIWELISSTYKFHKRGDLEPELPFLRVSRSLDAQSGIFTNDGGPLPVHDNLVVSEDGAVLIHGGRMSSNGEYSPAKLCVYLTQTSHAQPPQPPALARIIKATFEDYDVYHTTRDNGTLNLRAEQKYRNIWNLENPYGLFFSYGYQSFTKWLRNMDMPVPTRQGSPRKPTDTGRIIFTRDHSPWHDPRLMNGGPFAEQKREFLKQLLEAEARAWTAIASQKRRQNLHCCAFCTEELGADDQDDASVDGSPNDQFPDLCEECEEDLDLFDPFGAPHWVKVILNRTLQEELEAANDSSSIIPGFPSRDYNISTPILTHSYGLLSNDIPQVSDSEIPDFDLQTDDDSQPEHSDPRERELSKSPIRSYSVTQTMAMLRQRQNQRAHENRTKKRKRADA</sequence>
<feature type="compositionally biased region" description="Basic and acidic residues" evidence="1">
    <location>
        <begin position="954"/>
        <end position="966"/>
    </location>
</feature>
<accession>A0ABR4J1H4</accession>
<feature type="compositionally biased region" description="Basic residues" evidence="1">
    <location>
        <begin position="994"/>
        <end position="1003"/>
    </location>
</feature>
<proteinExistence type="predicted"/>
<evidence type="ECO:0000313" key="2">
    <source>
        <dbReference type="EMBL" id="KAL2832932.1"/>
    </source>
</evidence>
<organism evidence="2 3">
    <name type="scientific">Aspergillus cavernicola</name>
    <dbReference type="NCBI Taxonomy" id="176166"/>
    <lineage>
        <taxon>Eukaryota</taxon>
        <taxon>Fungi</taxon>
        <taxon>Dikarya</taxon>
        <taxon>Ascomycota</taxon>
        <taxon>Pezizomycotina</taxon>
        <taxon>Eurotiomycetes</taxon>
        <taxon>Eurotiomycetidae</taxon>
        <taxon>Eurotiales</taxon>
        <taxon>Aspergillaceae</taxon>
        <taxon>Aspergillus</taxon>
        <taxon>Aspergillus subgen. Nidulantes</taxon>
    </lineage>
</organism>
<reference evidence="2 3" key="1">
    <citation type="submission" date="2024-07" db="EMBL/GenBank/DDBJ databases">
        <title>Section-level genome sequencing and comparative genomics of Aspergillus sections Usti and Cavernicolus.</title>
        <authorList>
            <consortium name="Lawrence Berkeley National Laboratory"/>
            <person name="Nybo J.L."/>
            <person name="Vesth T.C."/>
            <person name="Theobald S."/>
            <person name="Frisvad J.C."/>
            <person name="Larsen T.O."/>
            <person name="Kjaerboelling I."/>
            <person name="Rothschild-Mancinelli K."/>
            <person name="Lyhne E.K."/>
            <person name="Kogle M.E."/>
            <person name="Barry K."/>
            <person name="Clum A."/>
            <person name="Na H."/>
            <person name="Ledsgaard L."/>
            <person name="Lin J."/>
            <person name="Lipzen A."/>
            <person name="Kuo A."/>
            <person name="Riley R."/>
            <person name="Mondo S."/>
            <person name="LaButti K."/>
            <person name="Haridas S."/>
            <person name="Pangalinan J."/>
            <person name="Salamov A.A."/>
            <person name="Simmons B.A."/>
            <person name="Magnuson J.K."/>
            <person name="Chen J."/>
            <person name="Drula E."/>
            <person name="Henrissat B."/>
            <person name="Wiebenga A."/>
            <person name="Lubbers R.J."/>
            <person name="Gomes A.C."/>
            <person name="Makela M.R."/>
            <person name="Stajich J."/>
            <person name="Grigoriev I.V."/>
            <person name="Mortensen U.H."/>
            <person name="De vries R.P."/>
            <person name="Baker S.E."/>
            <person name="Andersen M.R."/>
        </authorList>
    </citation>
    <scope>NUCLEOTIDE SEQUENCE [LARGE SCALE GENOMIC DNA]</scope>
    <source>
        <strain evidence="2 3">CBS 600.67</strain>
    </source>
</reference>
<dbReference type="Proteomes" id="UP001610335">
    <property type="component" value="Unassembled WGS sequence"/>
</dbReference>
<dbReference type="EMBL" id="JBFXLS010000005">
    <property type="protein sequence ID" value="KAL2832932.1"/>
    <property type="molecule type" value="Genomic_DNA"/>
</dbReference>
<feature type="compositionally biased region" description="Polar residues" evidence="1">
    <location>
        <begin position="969"/>
        <end position="987"/>
    </location>
</feature>
<keyword evidence="3" id="KW-1185">Reference proteome</keyword>
<feature type="region of interest" description="Disordered" evidence="1">
    <location>
        <begin position="934"/>
        <end position="1003"/>
    </location>
</feature>
<gene>
    <name evidence="2" type="ORF">BDW59DRAFT_157081</name>
</gene>
<evidence type="ECO:0000313" key="3">
    <source>
        <dbReference type="Proteomes" id="UP001610335"/>
    </source>
</evidence>